<comment type="caution">
    <text evidence="1">The sequence shown here is derived from an EMBL/GenBank/DDBJ whole genome shotgun (WGS) entry which is preliminary data.</text>
</comment>
<evidence type="ECO:0000313" key="1">
    <source>
        <dbReference type="EMBL" id="EAZ90731.1"/>
    </source>
</evidence>
<accession>A3IS53</accession>
<protein>
    <submittedName>
        <fullName evidence="1">Uncharacterized protein</fullName>
    </submittedName>
</protein>
<keyword evidence="2" id="KW-1185">Reference proteome</keyword>
<name>A3IS53_9CHRO</name>
<dbReference type="EMBL" id="AAXW01000021">
    <property type="protein sequence ID" value="EAZ90731.1"/>
    <property type="molecule type" value="Genomic_DNA"/>
</dbReference>
<dbReference type="Proteomes" id="UP000003781">
    <property type="component" value="Unassembled WGS sequence"/>
</dbReference>
<gene>
    <name evidence="1" type="ORF">CY0110_32325</name>
</gene>
<evidence type="ECO:0000313" key="2">
    <source>
        <dbReference type="Proteomes" id="UP000003781"/>
    </source>
</evidence>
<reference evidence="1 2" key="1">
    <citation type="submission" date="2007-03" db="EMBL/GenBank/DDBJ databases">
        <authorList>
            <person name="Stal L."/>
            <person name="Ferriera S."/>
            <person name="Johnson J."/>
            <person name="Kravitz S."/>
            <person name="Beeson K."/>
            <person name="Sutton G."/>
            <person name="Rogers Y.-H."/>
            <person name="Friedman R."/>
            <person name="Frazier M."/>
            <person name="Venter J.C."/>
        </authorList>
    </citation>
    <scope>NUCLEOTIDE SEQUENCE [LARGE SCALE GENOMIC DNA]</scope>
    <source>
        <strain evidence="1 2">CCY0110</strain>
    </source>
</reference>
<dbReference type="AlphaFoldDB" id="A3IS53"/>
<sequence length="150" mass="17743">MNYQERLQKIITELENDVRCDRMGKRPLHFAIALKDVIERRADFAVLTYLPKEFNLVNGFSLAETILFVRNYYGEMSSHFALKTRFRDWKWLFSLRFDVMSYGFIRDTVWSSIIALIIDDDRFTFSDLEKGLLRVSVQCDDSDTNFSINS</sequence>
<dbReference type="RefSeq" id="WP_008276210.1">
    <property type="nucleotide sequence ID" value="NZ_AAXW01000021.1"/>
</dbReference>
<proteinExistence type="predicted"/>
<organism evidence="1 2">
    <name type="scientific">Crocosphaera chwakensis CCY0110</name>
    <dbReference type="NCBI Taxonomy" id="391612"/>
    <lineage>
        <taxon>Bacteria</taxon>
        <taxon>Bacillati</taxon>
        <taxon>Cyanobacteriota</taxon>
        <taxon>Cyanophyceae</taxon>
        <taxon>Oscillatoriophycideae</taxon>
        <taxon>Chroococcales</taxon>
        <taxon>Aphanothecaceae</taxon>
        <taxon>Crocosphaera</taxon>
        <taxon>Crocosphaera chwakensis</taxon>
    </lineage>
</organism>